<protein>
    <submittedName>
        <fullName evidence="1">Uncharacterized protein</fullName>
    </submittedName>
</protein>
<evidence type="ECO:0000313" key="1">
    <source>
        <dbReference type="EMBL" id="JAH73882.1"/>
    </source>
</evidence>
<accession>A0A0E9V766</accession>
<proteinExistence type="predicted"/>
<name>A0A0E9V766_ANGAN</name>
<dbReference type="AlphaFoldDB" id="A0A0E9V766"/>
<dbReference type="EMBL" id="GBXM01034695">
    <property type="protein sequence ID" value="JAH73882.1"/>
    <property type="molecule type" value="Transcribed_RNA"/>
</dbReference>
<sequence length="19" mass="2064">MCSDSLCTEAFVADCRSLL</sequence>
<organism evidence="1">
    <name type="scientific">Anguilla anguilla</name>
    <name type="common">European freshwater eel</name>
    <name type="synonym">Muraena anguilla</name>
    <dbReference type="NCBI Taxonomy" id="7936"/>
    <lineage>
        <taxon>Eukaryota</taxon>
        <taxon>Metazoa</taxon>
        <taxon>Chordata</taxon>
        <taxon>Craniata</taxon>
        <taxon>Vertebrata</taxon>
        <taxon>Euteleostomi</taxon>
        <taxon>Actinopterygii</taxon>
        <taxon>Neopterygii</taxon>
        <taxon>Teleostei</taxon>
        <taxon>Anguilliformes</taxon>
        <taxon>Anguillidae</taxon>
        <taxon>Anguilla</taxon>
    </lineage>
</organism>
<reference evidence="1" key="1">
    <citation type="submission" date="2014-11" db="EMBL/GenBank/DDBJ databases">
        <authorList>
            <person name="Amaro Gonzalez C."/>
        </authorList>
    </citation>
    <scope>NUCLEOTIDE SEQUENCE</scope>
</reference>
<reference evidence="1" key="2">
    <citation type="journal article" date="2015" name="Fish Shellfish Immunol.">
        <title>Early steps in the European eel (Anguilla anguilla)-Vibrio vulnificus interaction in the gills: Role of the RtxA13 toxin.</title>
        <authorList>
            <person name="Callol A."/>
            <person name="Pajuelo D."/>
            <person name="Ebbesson L."/>
            <person name="Teles M."/>
            <person name="MacKenzie S."/>
            <person name="Amaro C."/>
        </authorList>
    </citation>
    <scope>NUCLEOTIDE SEQUENCE</scope>
</reference>